<dbReference type="InterPro" id="IPR038356">
    <property type="entry name" value="Tma16_sf"/>
</dbReference>
<dbReference type="AlphaFoldDB" id="A0A9P4NYZ9"/>
<keyword evidence="4" id="KW-1185">Reference proteome</keyword>
<evidence type="ECO:0000256" key="2">
    <source>
        <dbReference type="SAM" id="MobiDB-lite"/>
    </source>
</evidence>
<dbReference type="Pfam" id="PF11176">
    <property type="entry name" value="Tma16"/>
    <property type="match status" value="1"/>
</dbReference>
<dbReference type="EMBL" id="MU007019">
    <property type="protein sequence ID" value="KAF2433724.1"/>
    <property type="molecule type" value="Genomic_DNA"/>
</dbReference>
<organism evidence="3 4">
    <name type="scientific">Tothia fuscella</name>
    <dbReference type="NCBI Taxonomy" id="1048955"/>
    <lineage>
        <taxon>Eukaryota</taxon>
        <taxon>Fungi</taxon>
        <taxon>Dikarya</taxon>
        <taxon>Ascomycota</taxon>
        <taxon>Pezizomycotina</taxon>
        <taxon>Dothideomycetes</taxon>
        <taxon>Pleosporomycetidae</taxon>
        <taxon>Venturiales</taxon>
        <taxon>Cylindrosympodiaceae</taxon>
        <taxon>Tothia</taxon>
    </lineage>
</organism>
<accession>A0A9P4NYZ9</accession>
<dbReference type="OrthoDB" id="270284at2759"/>
<evidence type="ECO:0000313" key="3">
    <source>
        <dbReference type="EMBL" id="KAF2433724.1"/>
    </source>
</evidence>
<reference evidence="3" key="1">
    <citation type="journal article" date="2020" name="Stud. Mycol.">
        <title>101 Dothideomycetes genomes: a test case for predicting lifestyles and emergence of pathogens.</title>
        <authorList>
            <person name="Haridas S."/>
            <person name="Albert R."/>
            <person name="Binder M."/>
            <person name="Bloem J."/>
            <person name="Labutti K."/>
            <person name="Salamov A."/>
            <person name="Andreopoulos B."/>
            <person name="Baker S."/>
            <person name="Barry K."/>
            <person name="Bills G."/>
            <person name="Bluhm B."/>
            <person name="Cannon C."/>
            <person name="Castanera R."/>
            <person name="Culley D."/>
            <person name="Daum C."/>
            <person name="Ezra D."/>
            <person name="Gonzalez J."/>
            <person name="Henrissat B."/>
            <person name="Kuo A."/>
            <person name="Liang C."/>
            <person name="Lipzen A."/>
            <person name="Lutzoni F."/>
            <person name="Magnuson J."/>
            <person name="Mondo S."/>
            <person name="Nolan M."/>
            <person name="Ohm R."/>
            <person name="Pangilinan J."/>
            <person name="Park H.-J."/>
            <person name="Ramirez L."/>
            <person name="Alfaro M."/>
            <person name="Sun H."/>
            <person name="Tritt A."/>
            <person name="Yoshinaga Y."/>
            <person name="Zwiers L.-H."/>
            <person name="Turgeon B."/>
            <person name="Goodwin S."/>
            <person name="Spatafora J."/>
            <person name="Crous P."/>
            <person name="Grigoriev I."/>
        </authorList>
    </citation>
    <scope>NUCLEOTIDE SEQUENCE</scope>
    <source>
        <strain evidence="3">CBS 130266</strain>
    </source>
</reference>
<evidence type="ECO:0000256" key="1">
    <source>
        <dbReference type="ARBA" id="ARBA00034127"/>
    </source>
</evidence>
<evidence type="ECO:0008006" key="5">
    <source>
        <dbReference type="Google" id="ProtNLM"/>
    </source>
</evidence>
<dbReference type="Proteomes" id="UP000800235">
    <property type="component" value="Unassembled WGS sequence"/>
</dbReference>
<evidence type="ECO:0000313" key="4">
    <source>
        <dbReference type="Proteomes" id="UP000800235"/>
    </source>
</evidence>
<feature type="region of interest" description="Disordered" evidence="2">
    <location>
        <begin position="13"/>
        <end position="39"/>
    </location>
</feature>
<proteinExistence type="inferred from homology"/>
<dbReference type="GO" id="GO:0005634">
    <property type="term" value="C:nucleus"/>
    <property type="evidence" value="ECO:0007669"/>
    <property type="project" value="TreeGrafter"/>
</dbReference>
<feature type="compositionally biased region" description="Basic and acidic residues" evidence="2">
    <location>
        <begin position="22"/>
        <end position="39"/>
    </location>
</feature>
<comment type="caution">
    <text evidence="3">The sequence shown here is derived from an EMBL/GenBank/DDBJ whole genome shotgun (WGS) entry which is preliminary data.</text>
</comment>
<sequence>MPVKALHKVQKHIIKKKGKNASIHEHSRDSKRLQRASGREDKIAKVISARQKVNRPHLHRVAFLQTATADRTEPLQLPEIQDLIGLYIHRLESKLDDLNAERRPGRPASTGEVTLKQQRDRDVQEYDAGFWIPDLQDVKVLETLKGWGGEWVSLNTMKFVRIAKDGTRLESSFPPKGQS</sequence>
<comment type="similarity">
    <text evidence="1">Belongs to the TMA16 family.</text>
</comment>
<gene>
    <name evidence="3" type="ORF">EJ08DRAFT_731302</name>
</gene>
<dbReference type="InterPro" id="IPR021346">
    <property type="entry name" value="Tma16"/>
</dbReference>
<name>A0A9P4NYZ9_9PEZI</name>
<dbReference type="PANTHER" id="PTHR13349">
    <property type="entry name" value="TRANSLATION MACHINERY-ASSOCIATED PROTEIN 16"/>
    <property type="match status" value="1"/>
</dbReference>
<protein>
    <recommendedName>
        <fullName evidence="5">Translation machinery-associated protein 16</fullName>
    </recommendedName>
</protein>
<dbReference type="Gene3D" id="1.20.1440.170">
    <property type="entry name" value="Translation machinery-associated protein 16-like"/>
    <property type="match status" value="1"/>
</dbReference>
<dbReference type="PANTHER" id="PTHR13349:SF2">
    <property type="entry name" value="TRANSLATION MACHINERY-ASSOCIATED PROTEIN 16"/>
    <property type="match status" value="1"/>
</dbReference>
<feature type="region of interest" description="Disordered" evidence="2">
    <location>
        <begin position="100"/>
        <end position="119"/>
    </location>
</feature>